<accession>A0AAD9S8L0</accession>
<dbReference type="AlphaFoldDB" id="A0AAD9S8L0"/>
<organism evidence="3 4">
    <name type="scientific">Phomopsis amygdali</name>
    <name type="common">Fusicoccum amygdali</name>
    <dbReference type="NCBI Taxonomy" id="1214568"/>
    <lineage>
        <taxon>Eukaryota</taxon>
        <taxon>Fungi</taxon>
        <taxon>Dikarya</taxon>
        <taxon>Ascomycota</taxon>
        <taxon>Pezizomycotina</taxon>
        <taxon>Sordariomycetes</taxon>
        <taxon>Sordariomycetidae</taxon>
        <taxon>Diaporthales</taxon>
        <taxon>Diaporthaceae</taxon>
        <taxon>Diaporthe</taxon>
    </lineage>
</organism>
<feature type="region of interest" description="Disordered" evidence="1">
    <location>
        <begin position="1"/>
        <end position="80"/>
    </location>
</feature>
<gene>
    <name evidence="3" type="ORF">N8I77_008714</name>
</gene>
<dbReference type="SUPFAM" id="SSF89372">
    <property type="entry name" value="Fucose-specific lectin"/>
    <property type="match status" value="1"/>
</dbReference>
<name>A0AAD9S8L0_PHOAM</name>
<keyword evidence="4" id="KW-1185">Reference proteome</keyword>
<evidence type="ECO:0000256" key="1">
    <source>
        <dbReference type="SAM" id="MobiDB-lite"/>
    </source>
</evidence>
<evidence type="ECO:0000313" key="3">
    <source>
        <dbReference type="EMBL" id="KAK2602159.1"/>
    </source>
</evidence>
<evidence type="ECO:0008006" key="5">
    <source>
        <dbReference type="Google" id="ProtNLM"/>
    </source>
</evidence>
<feature type="region of interest" description="Disordered" evidence="1">
    <location>
        <begin position="114"/>
        <end position="134"/>
    </location>
</feature>
<dbReference type="Proteomes" id="UP001265746">
    <property type="component" value="Unassembled WGS sequence"/>
</dbReference>
<evidence type="ECO:0000313" key="4">
    <source>
        <dbReference type="Proteomes" id="UP001265746"/>
    </source>
</evidence>
<sequence>MSKYSDSLGEGSDAPQVLVPRPDLDNHKIPIVYAEEKQVSSSDTESFARSQPYEPSHYTADFSDRSKRGEQQPEFHRPAGSRRICGLRPGWFWTAAVLIVLLLIGATAGGVAGGMMRRQSQTPSPASASSSAPSAGLLGSQLSAVNWTDSTGSQRKAVFYQRNGTLRVSRNGGGGTAAWAELDIEDQFPTGAVAAINATPLVASIMVGAGTDTSFSAVLYFVDADNHIRDLVSTADDLATWAKGPLWNVSVVANAMSGLAASAHVCAEGCLGDRIVVFQASGGDLYSVNGPDWAAAPTRIVGANIGTPLALTTAAYVNSTSGAVDLAAEPTQLRLYYHRDTNIDEFFFNDETQLVWNAGRLAAGFVGVATGLEASEAPPGLAAAPSGPANSVVQVAVLKGSDSAVVSYVRGMTGRFEDSTCNLPAQFANGKSVTTGAPSPGAAAIALSHNFALYVLTGDGMQILEYGWSNAGPDSFRFQGTVV</sequence>
<feature type="transmembrane region" description="Helical" evidence="2">
    <location>
        <begin position="91"/>
        <end position="116"/>
    </location>
</feature>
<feature type="compositionally biased region" description="Low complexity" evidence="1">
    <location>
        <begin position="119"/>
        <end position="134"/>
    </location>
</feature>
<feature type="compositionally biased region" description="Polar residues" evidence="1">
    <location>
        <begin position="39"/>
        <end position="49"/>
    </location>
</feature>
<keyword evidence="2" id="KW-0472">Membrane</keyword>
<feature type="compositionally biased region" description="Basic and acidic residues" evidence="1">
    <location>
        <begin position="22"/>
        <end position="38"/>
    </location>
</feature>
<evidence type="ECO:0000256" key="2">
    <source>
        <dbReference type="SAM" id="Phobius"/>
    </source>
</evidence>
<feature type="compositionally biased region" description="Basic and acidic residues" evidence="1">
    <location>
        <begin position="62"/>
        <end position="77"/>
    </location>
</feature>
<keyword evidence="2" id="KW-1133">Transmembrane helix</keyword>
<comment type="caution">
    <text evidence="3">The sequence shown here is derived from an EMBL/GenBank/DDBJ whole genome shotgun (WGS) entry which is preliminary data.</text>
</comment>
<dbReference type="EMBL" id="JAUJFL010000005">
    <property type="protein sequence ID" value="KAK2602159.1"/>
    <property type="molecule type" value="Genomic_DNA"/>
</dbReference>
<protein>
    <recommendedName>
        <fullName evidence="5">Fucose-specific lectin</fullName>
    </recommendedName>
</protein>
<proteinExistence type="predicted"/>
<reference evidence="3" key="1">
    <citation type="submission" date="2023-06" db="EMBL/GenBank/DDBJ databases">
        <authorList>
            <person name="Noh H."/>
        </authorList>
    </citation>
    <scope>NUCLEOTIDE SEQUENCE</scope>
    <source>
        <strain evidence="3">DUCC20226</strain>
    </source>
</reference>
<keyword evidence="2" id="KW-0812">Transmembrane</keyword>
<dbReference type="Gene3D" id="2.120.10.70">
    <property type="entry name" value="Fucose-specific lectin"/>
    <property type="match status" value="1"/>
</dbReference>